<comment type="caution">
    <text evidence="2">The sequence shown here is derived from an EMBL/GenBank/DDBJ whole genome shotgun (WGS) entry which is preliminary data.</text>
</comment>
<dbReference type="Proteomes" id="UP000441925">
    <property type="component" value="Unassembled WGS sequence"/>
</dbReference>
<gene>
    <name evidence="2" type="ORF">FYJ26_01600</name>
</gene>
<feature type="transmembrane region" description="Helical" evidence="1">
    <location>
        <begin position="46"/>
        <end position="71"/>
    </location>
</feature>
<keyword evidence="1" id="KW-0812">Transmembrane</keyword>
<keyword evidence="1" id="KW-0472">Membrane</keyword>
<feature type="transmembrane region" description="Helical" evidence="1">
    <location>
        <begin position="231"/>
        <end position="249"/>
    </location>
</feature>
<dbReference type="RefSeq" id="WP_154538981.1">
    <property type="nucleotide sequence ID" value="NZ_VULQ01000002.1"/>
</dbReference>
<accession>A0A6N7VCF4</accession>
<protein>
    <submittedName>
        <fullName evidence="2">Uncharacterized protein</fullName>
    </submittedName>
</protein>
<keyword evidence="3" id="KW-1185">Reference proteome</keyword>
<dbReference type="AlphaFoldDB" id="A0A6N7VCF4"/>
<feature type="transmembrane region" description="Helical" evidence="1">
    <location>
        <begin position="146"/>
        <end position="177"/>
    </location>
</feature>
<feature type="transmembrane region" description="Helical" evidence="1">
    <location>
        <begin position="92"/>
        <end position="118"/>
    </location>
</feature>
<dbReference type="PANTHER" id="PTHR37305:SF1">
    <property type="entry name" value="MEMBRANE PROTEIN"/>
    <property type="match status" value="1"/>
</dbReference>
<dbReference type="EMBL" id="VULQ01000002">
    <property type="protein sequence ID" value="MSS77130.1"/>
    <property type="molecule type" value="Genomic_DNA"/>
</dbReference>
<dbReference type="Pfam" id="PF12730">
    <property type="entry name" value="ABC2_membrane_4"/>
    <property type="match status" value="1"/>
</dbReference>
<evidence type="ECO:0000256" key="1">
    <source>
        <dbReference type="SAM" id="Phobius"/>
    </source>
</evidence>
<feature type="transmembrane region" description="Helical" evidence="1">
    <location>
        <begin position="17"/>
        <end position="34"/>
    </location>
</feature>
<name>A0A6N7VCF4_9FIRM</name>
<evidence type="ECO:0000313" key="3">
    <source>
        <dbReference type="Proteomes" id="UP000441925"/>
    </source>
</evidence>
<reference evidence="2 3" key="1">
    <citation type="submission" date="2019-08" db="EMBL/GenBank/DDBJ databases">
        <title>In-depth cultivation of the pig gut microbiome towards novel bacterial diversity and tailored functional studies.</title>
        <authorList>
            <person name="Wylensek D."/>
            <person name="Hitch T.C.A."/>
            <person name="Clavel T."/>
        </authorList>
    </citation>
    <scope>NUCLEOTIDE SEQUENCE [LARGE SCALE GENOMIC DNA]</scope>
    <source>
        <strain evidence="2 3">WCA-380-WT-2B</strain>
    </source>
</reference>
<dbReference type="PANTHER" id="PTHR37305">
    <property type="entry name" value="INTEGRAL MEMBRANE PROTEIN-RELATED"/>
    <property type="match status" value="1"/>
</dbReference>
<sequence length="256" mass="29162">MSRYLGNELYKIIKNKYIWLFFLTILVSHIIKVFQMGMVSINPPSFALMAIPEALLFVILFVVYISSYLIASDYQKGTLKLPIIIGGERSKVFLSKFLIATVGIITIILFNIISAYLIGEIFLKTGSEIMFNGELLYIRGKQLEGMYGFAVIFLGTLTAILPALTLTQLLMFLAFFLRNSNAVFGIGAAYYILSLTIPEKLKIFFVTNYMYKLPAFFIRGEIAYDQSVQMIIVSIISSIILYCINIWYFKKMDIHS</sequence>
<keyword evidence="1" id="KW-1133">Transmembrane helix</keyword>
<proteinExistence type="predicted"/>
<organism evidence="2 3">
    <name type="scientific">Anaerococcus porci</name>
    <dbReference type="NCBI Taxonomy" id="2652269"/>
    <lineage>
        <taxon>Bacteria</taxon>
        <taxon>Bacillati</taxon>
        <taxon>Bacillota</taxon>
        <taxon>Tissierellia</taxon>
        <taxon>Tissierellales</taxon>
        <taxon>Peptoniphilaceae</taxon>
        <taxon>Anaerococcus</taxon>
    </lineage>
</organism>
<evidence type="ECO:0000313" key="2">
    <source>
        <dbReference type="EMBL" id="MSS77130.1"/>
    </source>
</evidence>